<dbReference type="RefSeq" id="WP_143324657.1">
    <property type="nucleotide sequence ID" value="NZ_FITM01000179.1"/>
</dbReference>
<evidence type="ECO:0000313" key="2">
    <source>
        <dbReference type="EMBL" id="SAY39498.1"/>
    </source>
</evidence>
<reference evidence="3" key="1">
    <citation type="submission" date="2016-02" db="EMBL/GenBank/DDBJ databases">
        <authorList>
            <person name="liu f."/>
        </authorList>
    </citation>
    <scope>NUCLEOTIDE SEQUENCE [LARGE SCALE GENOMIC DNA]</scope>
</reference>
<dbReference type="InterPro" id="IPR008557">
    <property type="entry name" value="PhoX"/>
</dbReference>
<dbReference type="EMBL" id="FITM01000179">
    <property type="protein sequence ID" value="SAY39498.1"/>
    <property type="molecule type" value="Genomic_DNA"/>
</dbReference>
<keyword evidence="1" id="KW-0472">Membrane</keyword>
<evidence type="ECO:0000256" key="1">
    <source>
        <dbReference type="ARBA" id="ARBA00023136"/>
    </source>
</evidence>
<accession>A0A165B258</accession>
<sequence length="142" mass="15124">MSELDFDGVVSRRTVPLGGAAFGVAAFADAALPAKAKASAMAFEPVSANQEDTVTLPDGFTWHVVASWGDPLWSSSNAFDPASRGMAESQAMAFGDNNDGMGCFAVSNRTVLVVNNEYANHKIIWGNRISESYETDDDVRKG</sequence>
<dbReference type="InterPro" id="IPR006311">
    <property type="entry name" value="TAT_signal"/>
</dbReference>
<name>A0A165B258_9SYNE</name>
<gene>
    <name evidence="2" type="ORF">FLM9_1661</name>
</gene>
<proteinExistence type="predicted"/>
<protein>
    <submittedName>
        <fullName evidence="2">Putative phosphatase</fullName>
    </submittedName>
</protein>
<dbReference type="AlphaFoldDB" id="A0A165B258"/>
<dbReference type="PROSITE" id="PS51318">
    <property type="entry name" value="TAT"/>
    <property type="match status" value="1"/>
</dbReference>
<dbReference type="Proteomes" id="UP000182631">
    <property type="component" value="Unassembled WGS sequence"/>
</dbReference>
<keyword evidence="3" id="KW-1185">Reference proteome</keyword>
<evidence type="ECO:0000313" key="3">
    <source>
        <dbReference type="Proteomes" id="UP000182631"/>
    </source>
</evidence>
<dbReference type="Pfam" id="PF05787">
    <property type="entry name" value="PhoX"/>
    <property type="match status" value="1"/>
</dbReference>
<dbReference type="OrthoDB" id="9801383at2"/>
<organism evidence="2 3">
    <name type="scientific">Candidatus Synechococcus spongiarum</name>
    <dbReference type="NCBI Taxonomy" id="431041"/>
    <lineage>
        <taxon>Bacteria</taxon>
        <taxon>Bacillati</taxon>
        <taxon>Cyanobacteriota</taxon>
        <taxon>Cyanophyceae</taxon>
        <taxon>Synechococcales</taxon>
        <taxon>Synechococcaceae</taxon>
        <taxon>Synechococcus</taxon>
    </lineage>
</organism>